<evidence type="ECO:0000313" key="2">
    <source>
        <dbReference type="Proteomes" id="UP001597010"/>
    </source>
</evidence>
<sequence length="262" mass="30671">MPLFLFLEKIRQYAFDGIDTWIPENKKDKVLLFDYLQRHEMPIIAHQHQAHGETFDEFKLSFLKSLKECAEPQPLLINSHTGRDWFTLDQQIQLIDIATNFSVKTGIQVVHETHRGRIGYSPQMSQILFNKRKDYHITADFSHWTCVTESMLNDFGPIVEEAITRTRHVHARIGYENGPQVPDPRAPEWQYAFESFLGWWDRIVAINKATGQPLLTFTTEFGPPPYMPIIPFTKTQTADQFQVNCFMKDFLRKRYTDPIFCG</sequence>
<protein>
    <recommendedName>
        <fullName evidence="3">Sugar phosphate isomerase/epimerase</fullName>
    </recommendedName>
</protein>
<name>A0ABW3AS88_9SPHI</name>
<dbReference type="SUPFAM" id="SSF51658">
    <property type="entry name" value="Xylose isomerase-like"/>
    <property type="match status" value="1"/>
</dbReference>
<organism evidence="1 2">
    <name type="scientific">Mucilaginibacter litoreus</name>
    <dbReference type="NCBI Taxonomy" id="1048221"/>
    <lineage>
        <taxon>Bacteria</taxon>
        <taxon>Pseudomonadati</taxon>
        <taxon>Bacteroidota</taxon>
        <taxon>Sphingobacteriia</taxon>
        <taxon>Sphingobacteriales</taxon>
        <taxon>Sphingobacteriaceae</taxon>
        <taxon>Mucilaginibacter</taxon>
    </lineage>
</organism>
<accession>A0ABW3AS88</accession>
<dbReference type="EMBL" id="JBHTHZ010000002">
    <property type="protein sequence ID" value="MFD0793114.1"/>
    <property type="molecule type" value="Genomic_DNA"/>
</dbReference>
<dbReference type="Proteomes" id="UP001597010">
    <property type="component" value="Unassembled WGS sequence"/>
</dbReference>
<reference evidence="2" key="1">
    <citation type="journal article" date="2019" name="Int. J. Syst. Evol. Microbiol.">
        <title>The Global Catalogue of Microorganisms (GCM) 10K type strain sequencing project: providing services to taxonomists for standard genome sequencing and annotation.</title>
        <authorList>
            <consortium name="The Broad Institute Genomics Platform"/>
            <consortium name="The Broad Institute Genome Sequencing Center for Infectious Disease"/>
            <person name="Wu L."/>
            <person name="Ma J."/>
        </authorList>
    </citation>
    <scope>NUCLEOTIDE SEQUENCE [LARGE SCALE GENOMIC DNA]</scope>
    <source>
        <strain evidence="2">CCUG 61484</strain>
    </source>
</reference>
<dbReference type="Gene3D" id="3.20.20.150">
    <property type="entry name" value="Divalent-metal-dependent TIM barrel enzymes"/>
    <property type="match status" value="1"/>
</dbReference>
<dbReference type="InterPro" id="IPR036237">
    <property type="entry name" value="Xyl_isomerase-like_sf"/>
</dbReference>
<comment type="caution">
    <text evidence="1">The sequence shown here is derived from an EMBL/GenBank/DDBJ whole genome shotgun (WGS) entry which is preliminary data.</text>
</comment>
<gene>
    <name evidence="1" type="ORF">ACFQZX_05760</name>
</gene>
<evidence type="ECO:0008006" key="3">
    <source>
        <dbReference type="Google" id="ProtNLM"/>
    </source>
</evidence>
<keyword evidence="2" id="KW-1185">Reference proteome</keyword>
<proteinExistence type="predicted"/>
<evidence type="ECO:0000313" key="1">
    <source>
        <dbReference type="EMBL" id="MFD0793114.1"/>
    </source>
</evidence>